<dbReference type="OrthoDB" id="5565075at2759"/>
<dbReference type="Gene3D" id="2.40.10.10">
    <property type="entry name" value="Trypsin-like serine proteases"/>
    <property type="match status" value="1"/>
</dbReference>
<evidence type="ECO:0000256" key="3">
    <source>
        <dbReference type="ARBA" id="ARBA00022825"/>
    </source>
</evidence>
<evidence type="ECO:0000256" key="1">
    <source>
        <dbReference type="ARBA" id="ARBA00022670"/>
    </source>
</evidence>
<keyword evidence="6" id="KW-0472">Membrane</keyword>
<feature type="region of interest" description="Disordered" evidence="5">
    <location>
        <begin position="144"/>
        <end position="164"/>
    </location>
</feature>
<protein>
    <recommendedName>
        <fullName evidence="7">Peptidase S1 domain-containing protein</fullName>
    </recommendedName>
</protein>
<dbReference type="AlphaFoldDB" id="A0A4U8V317"/>
<dbReference type="InterPro" id="IPR001254">
    <property type="entry name" value="Trypsin_dom"/>
</dbReference>
<dbReference type="EMBL" id="AZBU02000001">
    <property type="protein sequence ID" value="TMS40242.1"/>
    <property type="molecule type" value="Genomic_DNA"/>
</dbReference>
<evidence type="ECO:0000259" key="7">
    <source>
        <dbReference type="Pfam" id="PF00089"/>
    </source>
</evidence>
<keyword evidence="4" id="KW-1015">Disulfide bond</keyword>
<organism evidence="8">
    <name type="scientific">Steinernema carpocapsae</name>
    <name type="common">Entomopathogenic nematode</name>
    <dbReference type="NCBI Taxonomy" id="34508"/>
    <lineage>
        <taxon>Eukaryota</taxon>
        <taxon>Metazoa</taxon>
        <taxon>Ecdysozoa</taxon>
        <taxon>Nematoda</taxon>
        <taxon>Chromadorea</taxon>
        <taxon>Rhabditida</taxon>
        <taxon>Tylenchina</taxon>
        <taxon>Panagrolaimomorpha</taxon>
        <taxon>Strongyloidoidea</taxon>
        <taxon>Steinernematidae</taxon>
        <taxon>Steinernema</taxon>
    </lineage>
</organism>
<sequence length="198" mass="22211">MESWTGEKPGELTQCPDECKDRPQPAAVQLDFSGTSTPLTTSWSLSGSAVISSIPRSYWIWILFMALMTLPLLVNCKLDSQETRVKRNLVASDNASVVYLYVVGVANKFDPFCSGVIINETWVATAAHCLDEISPSVTIGLMAGRPDPKKEASGEQRRSVSSVTKHPKYNEKTLVFDFALIEVRLCQFWMFKKTYEYR</sequence>
<reference evidence="8" key="3">
    <citation type="journal article" date="2019" name="G3 (Bethesda)">
        <title>Hybrid Assembly of the Genome of the Entomopathogenic Nematode Steinernema carpocapsae Identifies the X-Chromosome.</title>
        <authorList>
            <person name="Serra L."/>
            <person name="Macchietto M."/>
            <person name="Macias-Munoz A."/>
            <person name="McGill C.J."/>
            <person name="Rodriguez I.M."/>
            <person name="Rodriguez B."/>
            <person name="Murad R."/>
            <person name="Mortazavi A."/>
        </authorList>
    </citation>
    <scope>NUCLEOTIDE SEQUENCE [LARGE SCALE GENOMIC DNA]</scope>
    <source>
        <strain evidence="8">ALL</strain>
    </source>
</reference>
<evidence type="ECO:0000256" key="2">
    <source>
        <dbReference type="ARBA" id="ARBA00022801"/>
    </source>
</evidence>
<evidence type="ECO:0000256" key="4">
    <source>
        <dbReference type="ARBA" id="ARBA00023157"/>
    </source>
</evidence>
<dbReference type="InterPro" id="IPR043504">
    <property type="entry name" value="Peptidase_S1_PA_chymotrypsin"/>
</dbReference>
<keyword evidence="6" id="KW-1133">Transmembrane helix</keyword>
<reference evidence="8" key="2">
    <citation type="journal article" date="2015" name="Genome Biol.">
        <title>Comparative genomics of Steinernema reveals deeply conserved gene regulatory networks.</title>
        <authorList>
            <person name="Dillman A.R."/>
            <person name="Macchietto M."/>
            <person name="Porter C.F."/>
            <person name="Rogers A."/>
            <person name="Williams B."/>
            <person name="Antoshechkin I."/>
            <person name="Lee M.M."/>
            <person name="Goodwin Z."/>
            <person name="Lu X."/>
            <person name="Lewis E.E."/>
            <person name="Goodrich-Blair H."/>
            <person name="Stock S.P."/>
            <person name="Adams B.J."/>
            <person name="Sternberg P.W."/>
            <person name="Mortazavi A."/>
        </authorList>
    </citation>
    <scope>NUCLEOTIDE SEQUENCE [LARGE SCALE GENOMIC DNA]</scope>
    <source>
        <strain evidence="8">ALL</strain>
    </source>
</reference>
<feature type="transmembrane region" description="Helical" evidence="6">
    <location>
        <begin position="58"/>
        <end position="78"/>
    </location>
</feature>
<dbReference type="SUPFAM" id="SSF50494">
    <property type="entry name" value="Trypsin-like serine proteases"/>
    <property type="match status" value="1"/>
</dbReference>
<evidence type="ECO:0000256" key="6">
    <source>
        <dbReference type="SAM" id="Phobius"/>
    </source>
</evidence>
<keyword evidence="3" id="KW-0720">Serine protease</keyword>
<gene>
    <name evidence="8" type="ORF">L596_006640</name>
</gene>
<dbReference type="PANTHER" id="PTHR24276:SF98">
    <property type="entry name" value="FI18310P1-RELATED"/>
    <property type="match status" value="1"/>
</dbReference>
<dbReference type="FunFam" id="2.40.10.10:FF:000068">
    <property type="entry name" value="transmembrane protease serine 2"/>
    <property type="match status" value="1"/>
</dbReference>
<dbReference type="GO" id="GO:0006508">
    <property type="term" value="P:proteolysis"/>
    <property type="evidence" value="ECO:0007669"/>
    <property type="project" value="UniProtKB-KW"/>
</dbReference>
<evidence type="ECO:0000313" key="8">
    <source>
        <dbReference type="EMBL" id="TMS40242.1"/>
    </source>
</evidence>
<keyword evidence="1" id="KW-0645">Protease</keyword>
<dbReference type="InterPro" id="IPR009003">
    <property type="entry name" value="Peptidase_S1_PA"/>
</dbReference>
<dbReference type="PANTHER" id="PTHR24276">
    <property type="entry name" value="POLYSERASE-RELATED"/>
    <property type="match status" value="1"/>
</dbReference>
<feature type="domain" description="Peptidase S1" evidence="7">
    <location>
        <begin position="101"/>
        <end position="183"/>
    </location>
</feature>
<comment type="caution">
    <text evidence="8">The sequence shown here is derived from an EMBL/GenBank/DDBJ whole genome shotgun (WGS) entry which is preliminary data.</text>
</comment>
<dbReference type="GO" id="GO:0004252">
    <property type="term" value="F:serine-type endopeptidase activity"/>
    <property type="evidence" value="ECO:0007669"/>
    <property type="project" value="InterPro"/>
</dbReference>
<keyword evidence="6" id="KW-0812">Transmembrane</keyword>
<feature type="compositionally biased region" description="Basic and acidic residues" evidence="5">
    <location>
        <begin position="146"/>
        <end position="158"/>
    </location>
</feature>
<accession>A0A4U8V317</accession>
<reference evidence="8" key="1">
    <citation type="submission" date="2013-11" db="EMBL/GenBank/DDBJ databases">
        <authorList>
            <person name="Sternberg P."/>
            <person name="Dillman A."/>
            <person name="Macchietto M."/>
        </authorList>
    </citation>
    <scope>NUCLEOTIDE SEQUENCE</scope>
    <source>
        <strain evidence="8">ALL</strain>
    </source>
</reference>
<dbReference type="InterPro" id="IPR050430">
    <property type="entry name" value="Peptidase_S1"/>
</dbReference>
<proteinExistence type="predicted"/>
<name>A0A4U8V317_STECR</name>
<keyword evidence="2" id="KW-0378">Hydrolase</keyword>
<dbReference type="Pfam" id="PF00089">
    <property type="entry name" value="Trypsin"/>
    <property type="match status" value="1"/>
</dbReference>
<evidence type="ECO:0000256" key="5">
    <source>
        <dbReference type="SAM" id="MobiDB-lite"/>
    </source>
</evidence>